<keyword evidence="3" id="KW-1185">Reference proteome</keyword>
<dbReference type="OrthoDB" id="8903872at2"/>
<comment type="caution">
    <text evidence="2">The sequence shown here is derived from an EMBL/GenBank/DDBJ whole genome shotgun (WGS) entry which is preliminary data.</text>
</comment>
<protein>
    <submittedName>
        <fullName evidence="2">Uncharacterized protein</fullName>
    </submittedName>
</protein>
<evidence type="ECO:0000313" key="2">
    <source>
        <dbReference type="EMBL" id="RFO96442.1"/>
    </source>
</evidence>
<dbReference type="RefSeq" id="WP_117177636.1">
    <property type="nucleotide sequence ID" value="NZ_QFZK01000007.1"/>
</dbReference>
<feature type="region of interest" description="Disordered" evidence="1">
    <location>
        <begin position="147"/>
        <end position="172"/>
    </location>
</feature>
<dbReference type="Proteomes" id="UP000260665">
    <property type="component" value="Unassembled WGS sequence"/>
</dbReference>
<dbReference type="EMBL" id="QFZK01000007">
    <property type="protein sequence ID" value="RFO96442.1"/>
    <property type="molecule type" value="Genomic_DNA"/>
</dbReference>
<reference evidence="2 3" key="1">
    <citation type="submission" date="2018-05" db="EMBL/GenBank/DDBJ databases">
        <title>Rhodoferax soyangensis sp.nov., isolated from an oligotrophic freshwater lake.</title>
        <authorList>
            <person name="Park M."/>
        </authorList>
    </citation>
    <scope>NUCLEOTIDE SEQUENCE [LARGE SCALE GENOMIC DNA]</scope>
    <source>
        <strain evidence="2 3">IMCC26218</strain>
    </source>
</reference>
<evidence type="ECO:0000256" key="1">
    <source>
        <dbReference type="SAM" id="MobiDB-lite"/>
    </source>
</evidence>
<gene>
    <name evidence="2" type="ORF">DIC66_12385</name>
</gene>
<feature type="compositionally biased region" description="Basic and acidic residues" evidence="1">
    <location>
        <begin position="201"/>
        <end position="215"/>
    </location>
</feature>
<evidence type="ECO:0000313" key="3">
    <source>
        <dbReference type="Proteomes" id="UP000260665"/>
    </source>
</evidence>
<proteinExistence type="predicted"/>
<name>A0A3E1RBK9_9BURK</name>
<sequence length="238" mass="25858">MSFLRWFGKKEASPESVPEQSSDLGQVDITLPINRLMHLQLPPDKSADVGSRRNERLERRELLYGVVRECMTATGILSSTYKFKVLSLDSSGRKYLIMVDIPREFMSGLSQFAETEGAIARSAKERYDILVTAVYWRVNEVVSAAGAGHAAPQPHPAEQTSPSPAPAVSQAASPYAELQAEEVLAFKRAVAAAASGGLPRSETRKSGRRNSEHVPDFSNTEPFEAPAPLGPSQFGGLT</sequence>
<feature type="region of interest" description="Disordered" evidence="1">
    <location>
        <begin position="193"/>
        <end position="238"/>
    </location>
</feature>
<organism evidence="2 3">
    <name type="scientific">Rhodoferax lacus</name>
    <dbReference type="NCBI Taxonomy" id="2184758"/>
    <lineage>
        <taxon>Bacteria</taxon>
        <taxon>Pseudomonadati</taxon>
        <taxon>Pseudomonadota</taxon>
        <taxon>Betaproteobacteria</taxon>
        <taxon>Burkholderiales</taxon>
        <taxon>Comamonadaceae</taxon>
        <taxon>Rhodoferax</taxon>
    </lineage>
</organism>
<accession>A0A3E1RBK9</accession>
<dbReference type="AlphaFoldDB" id="A0A3E1RBK9"/>